<dbReference type="InterPro" id="IPR027417">
    <property type="entry name" value="P-loop_NTPase"/>
</dbReference>
<dbReference type="EMBL" id="HBKR01036401">
    <property type="protein sequence ID" value="CAE2335055.1"/>
    <property type="molecule type" value="Transcribed_RNA"/>
</dbReference>
<dbReference type="AlphaFoldDB" id="A0A7S4PH78"/>
<reference evidence="1" key="1">
    <citation type="submission" date="2021-01" db="EMBL/GenBank/DDBJ databases">
        <authorList>
            <person name="Corre E."/>
            <person name="Pelletier E."/>
            <person name="Niang G."/>
            <person name="Scheremetjew M."/>
            <person name="Finn R."/>
            <person name="Kale V."/>
            <person name="Holt S."/>
            <person name="Cochrane G."/>
            <person name="Meng A."/>
            <person name="Brown T."/>
            <person name="Cohen L."/>
        </authorList>
    </citation>
    <scope>NUCLEOTIDE SEQUENCE</scope>
    <source>
        <strain evidence="1">SoJaBio B1-5/56/2</strain>
    </source>
</reference>
<sequence>MRSPLRLLSDIWTTFFLLTPPITPTLFRLKLALSPSSHLSFSHRFKTLFPTLLRLVFLPIHLVCAIIDEVLYPSFHQVPIKQPIFVASTPRTGSTSLTEAIAIDQLDFVCPTMGEVIFPYIFVHHIIDLLVHFIRRFFPGLPQHLHLFLLWMFSIDQESYERHPVGFFEKGQVEFTCSSWQWVGPGQQMAVPHPSYFSAFATLSELSPALENKIDQFRDELVFRKVMLRRGGKGEGGWWREGDHVKRVLMKTHSSDSIIHLAQRYPEAQFVFGHRTPSKQLSSCFGLFDSAAKSRLGKNTNVLTPEWIKTRMIWLEKMWEAELDIFEDAIPVECHYQRKRKEGGVAKHNRLSIPFDRFIKGFDEVMEDIFHFLLGEGCFEGERGQFLRKALEEHGVKHRAYKKGRSYTNPSLEELGLDGEEIDKKYETYIRTFMK</sequence>
<dbReference type="Gene3D" id="3.40.50.300">
    <property type="entry name" value="P-loop containing nucleotide triphosphate hydrolases"/>
    <property type="match status" value="1"/>
</dbReference>
<dbReference type="PANTHER" id="PTHR36451">
    <property type="entry name" value="PAPS-DEPENDENT SULFOTRANSFERASE STF3"/>
    <property type="match status" value="1"/>
</dbReference>
<organism evidence="1">
    <name type="scientific">Paramoeba aestuarina</name>
    <dbReference type="NCBI Taxonomy" id="180227"/>
    <lineage>
        <taxon>Eukaryota</taxon>
        <taxon>Amoebozoa</taxon>
        <taxon>Discosea</taxon>
        <taxon>Flabellinia</taxon>
        <taxon>Dactylopodida</taxon>
        <taxon>Paramoebidae</taxon>
        <taxon>Paramoeba</taxon>
    </lineage>
</organism>
<name>A0A7S4PH78_9EUKA</name>
<protein>
    <recommendedName>
        <fullName evidence="2">Sulfotransferase</fullName>
    </recommendedName>
</protein>
<dbReference type="SUPFAM" id="SSF52540">
    <property type="entry name" value="P-loop containing nucleoside triphosphate hydrolases"/>
    <property type="match status" value="1"/>
</dbReference>
<accession>A0A7S4PH78</accession>
<proteinExistence type="predicted"/>
<dbReference type="InterPro" id="IPR052736">
    <property type="entry name" value="Stf3_sulfotransferase"/>
</dbReference>
<gene>
    <name evidence="1" type="ORF">NAES01612_LOCUS23809</name>
</gene>
<evidence type="ECO:0008006" key="2">
    <source>
        <dbReference type="Google" id="ProtNLM"/>
    </source>
</evidence>
<dbReference type="PANTHER" id="PTHR36451:SF1">
    <property type="entry name" value="OMEGA-HYDROXY-BETA-DIHYDROMENAQUINONE-9 SULFOTRANSFERASE STF3"/>
    <property type="match status" value="1"/>
</dbReference>
<evidence type="ECO:0000313" key="1">
    <source>
        <dbReference type="EMBL" id="CAE2335055.1"/>
    </source>
</evidence>